<evidence type="ECO:0000259" key="2">
    <source>
        <dbReference type="Pfam" id="PF19898"/>
    </source>
</evidence>
<dbReference type="Pfam" id="PF19898">
    <property type="entry name" value="DUF6371"/>
    <property type="match status" value="1"/>
</dbReference>
<dbReference type="InterPro" id="IPR045951">
    <property type="entry name" value="DUF6371"/>
</dbReference>
<dbReference type="CDD" id="cd01029">
    <property type="entry name" value="TOPRIM_primases"/>
    <property type="match status" value="1"/>
</dbReference>
<protein>
    <submittedName>
        <fullName evidence="3">Uncharacterized protein</fullName>
    </submittedName>
</protein>
<dbReference type="HOGENOM" id="CLU_005630_3_2_6"/>
<dbReference type="Gene3D" id="3.40.1360.10">
    <property type="match status" value="1"/>
</dbReference>
<dbReference type="EMBL" id="CP001103">
    <property type="protein sequence ID" value="AEA98244.1"/>
    <property type="molecule type" value="Genomic_DNA"/>
</dbReference>
<name>F2G2G4_ALTMD</name>
<dbReference type="RefSeq" id="WP_012518569.1">
    <property type="nucleotide sequence ID" value="NC_011138.3"/>
</dbReference>
<dbReference type="KEGG" id="amc:MADE_1010530"/>
<sequence>MGNLDFKGLNEYALSNIDSVLNYYLPGGKHEGHEYTVLNPVRDDNKPGSFSINTNTGVWADFARLPEVKGQDIISLVAYVKRYEHQGEAFKDLSDLLNYGNRVPTKTNNSATNARRNGEEWLHVTPVPNEFVRRCYKKHYKHGLPTFTWEYRDANNQLILKVLRFDKQIDGEREKAFAPLALYKNHETGEIKWHWRMPKVDRPLYGLHELAKRPKATVVLTEGEKAADAAKALFPSCVCMTWPNGSNSISKADFTPLAKRNVIIWPDNDNAGIKCAKELKNLLTSLDAASIRIINLDSLAKTPLSESEGGPLFGEDCTWPDKADAADALELGWGAAHLEALKKSGELFIKEAVTHAPSDIKPKVPQGFKLTDNGVEAFYKSDDKGNEIYRRICAPLELLALTRDAGGSGQDWGVLVRFKDYDGQEKRLNIPKRLFATDGGSDIRKQLLSEGLHIEPRSQEKGKLIDYLNCPDITNRVGLVKKLGWHKNAFILPDQTIGETESPLLYDNENARDCKLKAAGAISDWQREIASYCEGNPLLTLAVSLAFTGPLVSLMGLSENVGFHFYGDSSLGKSTLMNVACSVYGKPSEFKGSWRTTDNALEDTAALHSDMLLALDELNEANPLTIEGIIYMVGNGKGKNRSGPDYAKKKTQRWNLAFLSNGEKTIDDYLGSIGKSVNGGVHMRFLSLPASQHEDEALKKRNGIYTDTHNFINGAALSDHLNKACEKYHGEPFLEFIKQLTSTDLGELIKVHHAEIATYRERVLGNDAGGQAVRAFQKFALVGLAGELASTFGITGWNEGHSIQSAISLFRMWVDIRGGTGNVEEIQLLNHLAKQIKLYGEKHFKRWDRRGAKDPMVIDEHVPAKLETWGYREQITTRHPDKDATTDHMYYVYKDIFMDVMCKGFDGKRAALLLRNLDVSILRPSELKRSRLNTSETLPNAGGKPQQVIKFKASSLFEAVDRMTLSDSDQHDAEHAKSA</sequence>
<feature type="domain" description="DUF6371" evidence="2">
    <location>
        <begin position="149"/>
        <end position="267"/>
    </location>
</feature>
<keyword evidence="4" id="KW-1185">Reference proteome</keyword>
<dbReference type="InterPro" id="IPR036977">
    <property type="entry name" value="DNA_primase_Znf_CHC2"/>
</dbReference>
<reference evidence="3 4" key="2">
    <citation type="journal article" date="2015" name="Antonie Van Leeuwenhoek">
        <title>Ecophysiological diversity of a novel member of the genus Alteromonas, and description of Alteromonas mediterranea sp. nov.</title>
        <authorList>
            <person name="Ivanova E.P."/>
            <person name="Lopez-Perez M."/>
            <person name="Zabalos M."/>
            <person name="Nguyen S.H."/>
            <person name="Webb H.K."/>
            <person name="Ryan J."/>
            <person name="Lagutin K."/>
            <person name="Vyssotski M."/>
            <person name="Crawford R.J."/>
            <person name="Rodriguez-Valera F."/>
        </authorList>
    </citation>
    <scope>NUCLEOTIDE SEQUENCE [LARGE SCALE GENOMIC DNA]</scope>
    <source>
        <strain evidence="4">DSM 17117 / CIP 110805 / LMG 28347 / Deep ecotype</strain>
    </source>
</reference>
<dbReference type="Proteomes" id="UP000001870">
    <property type="component" value="Chromosome"/>
</dbReference>
<dbReference type="InterPro" id="IPR034154">
    <property type="entry name" value="TOPRIM_DnaG/twinkle"/>
</dbReference>
<dbReference type="GO" id="GO:0006260">
    <property type="term" value="P:DNA replication"/>
    <property type="evidence" value="ECO:0007669"/>
    <property type="project" value="InterPro"/>
</dbReference>
<dbReference type="Pfam" id="PF06048">
    <property type="entry name" value="DUF927"/>
    <property type="match status" value="1"/>
</dbReference>
<dbReference type="Gene3D" id="3.90.580.10">
    <property type="entry name" value="Zinc finger, CHC2-type domain"/>
    <property type="match status" value="1"/>
</dbReference>
<organism evidence="3 4">
    <name type="scientific">Alteromonas mediterranea (strain DSM 17117 / CIP 110805 / LMG 28347 / Deep ecotype)</name>
    <dbReference type="NCBI Taxonomy" id="1774373"/>
    <lineage>
        <taxon>Bacteria</taxon>
        <taxon>Pseudomonadati</taxon>
        <taxon>Pseudomonadota</taxon>
        <taxon>Gammaproteobacteria</taxon>
        <taxon>Alteromonadales</taxon>
        <taxon>Alteromonadaceae</taxon>
        <taxon>Alteromonas/Salinimonas group</taxon>
        <taxon>Alteromonas</taxon>
    </lineage>
</organism>
<accession>F2G2G4</accession>
<dbReference type="GO" id="GO:0008270">
    <property type="term" value="F:zinc ion binding"/>
    <property type="evidence" value="ECO:0007669"/>
    <property type="project" value="InterPro"/>
</dbReference>
<gene>
    <name evidence="3" type="ordered locus">MADE_1010530</name>
</gene>
<feature type="domain" description="DUF927" evidence="1">
    <location>
        <begin position="368"/>
        <end position="645"/>
    </location>
</feature>
<dbReference type="AlphaFoldDB" id="F2G2G4"/>
<reference evidence="3 4" key="1">
    <citation type="journal article" date="2008" name="ISME J.">
        <title>Comparative genomics of two ecotypes of the marine planktonic copiotroph Alteromonas macleodii suggests alternative lifestyles associated with different kinds of particulate organic matter.</title>
        <authorList>
            <person name="Ivars-Martinez E."/>
            <person name="Martin-Cuadrado A.B."/>
            <person name="D'Auria G."/>
            <person name="Mira A."/>
            <person name="Ferriera S."/>
            <person name="Johnson J."/>
            <person name="Friedman R."/>
            <person name="Rodriguez-Valera F."/>
        </authorList>
    </citation>
    <scope>NUCLEOTIDE SEQUENCE [LARGE SCALE GENOMIC DNA]</scope>
    <source>
        <strain evidence="4">DSM 17117 / CIP 110805 / LMG 28347 / Deep ecotype</strain>
    </source>
</reference>
<evidence type="ECO:0000313" key="4">
    <source>
        <dbReference type="Proteomes" id="UP000001870"/>
    </source>
</evidence>
<dbReference type="GO" id="GO:0003677">
    <property type="term" value="F:DNA binding"/>
    <property type="evidence" value="ECO:0007669"/>
    <property type="project" value="InterPro"/>
</dbReference>
<proteinExistence type="predicted"/>
<dbReference type="InterPro" id="IPR009270">
    <property type="entry name" value="DUF927"/>
</dbReference>
<evidence type="ECO:0000259" key="1">
    <source>
        <dbReference type="Pfam" id="PF06048"/>
    </source>
</evidence>
<dbReference type="SUPFAM" id="SSF57783">
    <property type="entry name" value="Zinc beta-ribbon"/>
    <property type="match status" value="1"/>
</dbReference>
<evidence type="ECO:0000313" key="3">
    <source>
        <dbReference type="EMBL" id="AEA98244.1"/>
    </source>
</evidence>